<dbReference type="GO" id="GO:0051607">
    <property type="term" value="P:defense response to virus"/>
    <property type="evidence" value="ECO:0007669"/>
    <property type="project" value="UniProtKB-KW"/>
</dbReference>
<evidence type="ECO:0000256" key="1">
    <source>
        <dbReference type="ARBA" id="ARBA00023118"/>
    </source>
</evidence>
<dbReference type="Proteomes" id="UP000242520">
    <property type="component" value="Unassembled WGS sequence"/>
</dbReference>
<dbReference type="RefSeq" id="WP_072726513.1">
    <property type="nucleotide sequence ID" value="NZ_FQXH01000042.1"/>
</dbReference>
<organism evidence="3 4">
    <name type="scientific">Tepidibacter thalassicus DSM 15285</name>
    <dbReference type="NCBI Taxonomy" id="1123350"/>
    <lineage>
        <taxon>Bacteria</taxon>
        <taxon>Bacillati</taxon>
        <taxon>Bacillota</taxon>
        <taxon>Clostridia</taxon>
        <taxon>Peptostreptococcales</taxon>
        <taxon>Peptostreptococcaceae</taxon>
        <taxon>Tepidibacter</taxon>
    </lineage>
</organism>
<feature type="domain" description="CRISPR type III-associated protein" evidence="2">
    <location>
        <begin position="11"/>
        <end position="304"/>
    </location>
</feature>
<evidence type="ECO:0000313" key="4">
    <source>
        <dbReference type="Proteomes" id="UP000242520"/>
    </source>
</evidence>
<dbReference type="OrthoDB" id="9789361at2"/>
<dbReference type="STRING" id="1123350.SAMN02744040_02292"/>
<name>A0A1M5TT34_9FIRM</name>
<dbReference type="InterPro" id="IPR013410">
    <property type="entry name" value="CRISPR-assoc_RAMP_Cmr4"/>
</dbReference>
<reference evidence="4" key="1">
    <citation type="submission" date="2016-11" db="EMBL/GenBank/DDBJ databases">
        <authorList>
            <person name="Varghese N."/>
            <person name="Submissions S."/>
        </authorList>
    </citation>
    <scope>NUCLEOTIDE SEQUENCE [LARGE SCALE GENOMIC DNA]</scope>
    <source>
        <strain evidence="4">DSM 15285</strain>
    </source>
</reference>
<dbReference type="InterPro" id="IPR005537">
    <property type="entry name" value="RAMP_III_fam"/>
</dbReference>
<dbReference type="PANTHER" id="PTHR36700:SF1">
    <property type="entry name" value="CRISPR SYSTEM CMR SUBUNIT CMR4"/>
    <property type="match status" value="1"/>
</dbReference>
<dbReference type="NCBIfam" id="TIGR02580">
    <property type="entry name" value="cas_RAMP_Cmr4"/>
    <property type="match status" value="1"/>
</dbReference>
<accession>A0A1M5TT34</accession>
<keyword evidence="1" id="KW-0051">Antiviral defense</keyword>
<dbReference type="EMBL" id="FQXH01000042">
    <property type="protein sequence ID" value="SHH53937.1"/>
    <property type="molecule type" value="Genomic_DNA"/>
</dbReference>
<proteinExistence type="predicted"/>
<keyword evidence="4" id="KW-1185">Reference proteome</keyword>
<dbReference type="PANTHER" id="PTHR36700">
    <property type="entry name" value="CRISPR SYSTEM CMR SUBUNIT CMR4"/>
    <property type="match status" value="1"/>
</dbReference>
<sequence length="312" mass="36244">MIDKYFLLFYRVETPLHMGSDTEIGVVDMPIQREKVTGFPKLEASGIKGSIRKIFEREDKDLTNAIFGPEVDGSEYSSCISFTDGKILLFPVKSVQGIFKWITCPLVLNRFIKDYNLFLERNEEINIVGENQYYSQNKIEDTVDVILEDFKFNLKRIKKLQVLDEIISNIKKDKNVPGYLKDKIVNEEIIILSDDEFKFFTEMYTEINTRIKIGIDGIVEKGALFTEEYLPMETIMYGFVSVGKFMMTEREKNTKKEKEYLCEKMKKKLENKKLVVNEFNYIKEILNEKKYVQLGGNKTLGKGITQLILGGE</sequence>
<evidence type="ECO:0000313" key="3">
    <source>
        <dbReference type="EMBL" id="SHH53937.1"/>
    </source>
</evidence>
<gene>
    <name evidence="3" type="ORF">SAMN02744040_02292</name>
</gene>
<dbReference type="AlphaFoldDB" id="A0A1M5TT34"/>
<protein>
    <submittedName>
        <fullName evidence="3">CRISPR-associated protein Cmr4</fullName>
    </submittedName>
</protein>
<dbReference type="Pfam" id="PF03787">
    <property type="entry name" value="RAMPs"/>
    <property type="match status" value="1"/>
</dbReference>
<evidence type="ECO:0000259" key="2">
    <source>
        <dbReference type="Pfam" id="PF03787"/>
    </source>
</evidence>